<evidence type="ECO:0000313" key="4">
    <source>
        <dbReference type="EMBL" id="GAA1952984.1"/>
    </source>
</evidence>
<dbReference type="CDD" id="cd19081">
    <property type="entry name" value="AKR_AKR9C1"/>
    <property type="match status" value="1"/>
</dbReference>
<feature type="region of interest" description="Disordered" evidence="2">
    <location>
        <begin position="326"/>
        <end position="350"/>
    </location>
</feature>
<dbReference type="PANTHER" id="PTHR43364">
    <property type="entry name" value="NADH-SPECIFIC METHYLGLYOXAL REDUCTASE-RELATED"/>
    <property type="match status" value="1"/>
</dbReference>
<accession>A0ABP5BY01</accession>
<protein>
    <submittedName>
        <fullName evidence="4">Aldo/keto reductase</fullName>
    </submittedName>
</protein>
<evidence type="ECO:0000259" key="3">
    <source>
        <dbReference type="Pfam" id="PF00248"/>
    </source>
</evidence>
<dbReference type="Proteomes" id="UP001499933">
    <property type="component" value="Unassembled WGS sequence"/>
</dbReference>
<gene>
    <name evidence="4" type="ORF">GCM10009776_13590</name>
</gene>
<reference evidence="5" key="1">
    <citation type="journal article" date="2019" name="Int. J. Syst. Evol. Microbiol.">
        <title>The Global Catalogue of Microorganisms (GCM) 10K type strain sequencing project: providing services to taxonomists for standard genome sequencing and annotation.</title>
        <authorList>
            <consortium name="The Broad Institute Genomics Platform"/>
            <consortium name="The Broad Institute Genome Sequencing Center for Infectious Disease"/>
            <person name="Wu L."/>
            <person name="Ma J."/>
        </authorList>
    </citation>
    <scope>NUCLEOTIDE SEQUENCE [LARGE SCALE GENOMIC DNA]</scope>
    <source>
        <strain evidence="5">JCM 14901</strain>
    </source>
</reference>
<keyword evidence="5" id="KW-1185">Reference proteome</keyword>
<organism evidence="4 5">
    <name type="scientific">Microbacterium deminutum</name>
    <dbReference type="NCBI Taxonomy" id="344164"/>
    <lineage>
        <taxon>Bacteria</taxon>
        <taxon>Bacillati</taxon>
        <taxon>Actinomycetota</taxon>
        <taxon>Actinomycetes</taxon>
        <taxon>Micrococcales</taxon>
        <taxon>Microbacteriaceae</taxon>
        <taxon>Microbacterium</taxon>
    </lineage>
</organism>
<dbReference type="Gene3D" id="3.20.20.100">
    <property type="entry name" value="NADP-dependent oxidoreductase domain"/>
    <property type="match status" value="1"/>
</dbReference>
<dbReference type="Pfam" id="PF00248">
    <property type="entry name" value="Aldo_ket_red"/>
    <property type="match status" value="1"/>
</dbReference>
<name>A0ABP5BY01_9MICO</name>
<dbReference type="InterPro" id="IPR036812">
    <property type="entry name" value="NAD(P)_OxRdtase_dom_sf"/>
</dbReference>
<evidence type="ECO:0000256" key="2">
    <source>
        <dbReference type="SAM" id="MobiDB-lite"/>
    </source>
</evidence>
<dbReference type="RefSeq" id="WP_344092676.1">
    <property type="nucleotide sequence ID" value="NZ_BAAAOG010000002.1"/>
</dbReference>
<feature type="domain" description="NADP-dependent oxidoreductase" evidence="3">
    <location>
        <begin position="25"/>
        <end position="324"/>
    </location>
</feature>
<dbReference type="EMBL" id="BAAAOG010000002">
    <property type="protein sequence ID" value="GAA1952984.1"/>
    <property type="molecule type" value="Genomic_DNA"/>
</dbReference>
<dbReference type="InterPro" id="IPR023210">
    <property type="entry name" value="NADP_OxRdtase_dom"/>
</dbReference>
<comment type="caution">
    <text evidence="4">The sequence shown here is derived from an EMBL/GenBank/DDBJ whole genome shotgun (WGS) entry which is preliminary data.</text>
</comment>
<sequence length="350" mass="37709">MSASLTTHPYRTLGRSGAVVFEQALGTMTFGAEADQATSHAIIDAYVAAGGNFIDTADVYSAGASEEIIGRWLTAHGSDAAQIVVATKGRFPMGAGPNDLGTSRRHLRTALDDSLRRLGVDHIDLYQMHAWDAITPLDETLRFLDDAIAQGKIGYYGFSNFTGWQLTKATMLAERHGWNLPVTLQPQYSLLVRGIEHEIVPAALDAGIGLLPWSPLGGGWLSGKYRRDVPPTGTTRLGENPERGMEAWKQRNASDRTWRIIDTVTGIAETHGVSPSQVALAWLGAQRGVTSVILGARSVEQLQDNMAAVELVLEVAEVDSLTAVSAPPADDYPYGEPGVAQRHRNIQGGR</sequence>
<dbReference type="InterPro" id="IPR050523">
    <property type="entry name" value="AKR_Detox_Biosynth"/>
</dbReference>
<evidence type="ECO:0000256" key="1">
    <source>
        <dbReference type="ARBA" id="ARBA00023002"/>
    </source>
</evidence>
<evidence type="ECO:0000313" key="5">
    <source>
        <dbReference type="Proteomes" id="UP001499933"/>
    </source>
</evidence>
<dbReference type="SUPFAM" id="SSF51430">
    <property type="entry name" value="NAD(P)-linked oxidoreductase"/>
    <property type="match status" value="1"/>
</dbReference>
<dbReference type="PANTHER" id="PTHR43364:SF4">
    <property type="entry name" value="NAD(P)-LINKED OXIDOREDUCTASE SUPERFAMILY PROTEIN"/>
    <property type="match status" value="1"/>
</dbReference>
<keyword evidence="1" id="KW-0560">Oxidoreductase</keyword>
<proteinExistence type="predicted"/>
<feature type="compositionally biased region" description="Basic residues" evidence="2">
    <location>
        <begin position="341"/>
        <end position="350"/>
    </location>
</feature>